<feature type="compositionally biased region" description="Polar residues" evidence="1">
    <location>
        <begin position="96"/>
        <end position="106"/>
    </location>
</feature>
<dbReference type="HOGENOM" id="CLU_1437472_0_0_1"/>
<feature type="region of interest" description="Disordered" evidence="1">
    <location>
        <begin position="62"/>
        <end position="120"/>
    </location>
</feature>
<reference evidence="2" key="3">
    <citation type="submission" date="2025-09" db="UniProtKB">
        <authorList>
            <consortium name="Ensembl"/>
        </authorList>
    </citation>
    <scope>IDENTIFICATION</scope>
</reference>
<protein>
    <submittedName>
        <fullName evidence="2">Uncharacterized protein</fullName>
    </submittedName>
</protein>
<organism evidence="2 3">
    <name type="scientific">Ciona intestinalis</name>
    <name type="common">Transparent sea squirt</name>
    <name type="synonym">Ascidia intestinalis</name>
    <dbReference type="NCBI Taxonomy" id="7719"/>
    <lineage>
        <taxon>Eukaryota</taxon>
        <taxon>Metazoa</taxon>
        <taxon>Chordata</taxon>
        <taxon>Tunicata</taxon>
        <taxon>Ascidiacea</taxon>
        <taxon>Phlebobranchia</taxon>
        <taxon>Cionidae</taxon>
        <taxon>Ciona</taxon>
    </lineage>
</organism>
<keyword evidence="3" id="KW-1185">Reference proteome</keyword>
<evidence type="ECO:0000313" key="3">
    <source>
        <dbReference type="Proteomes" id="UP000008144"/>
    </source>
</evidence>
<sequence>MEPIMTSQEALLVRKVATTSPCIVTSKYNRIRSDIERRLRHTNNQQSLQVFLRLMRGGHVINDDVNKDNSPNIVAPPTTPIPSLNDGPADDDVTIEDNTSRVTSYSRKQKESPRKTQNKPPIMLNTWVQHNDTWLTMRGRNIRLQHQDHVRNALTGTRATSRAEVKGHRPRSVTPRYPIPSYYGNMINN</sequence>
<evidence type="ECO:0000256" key="1">
    <source>
        <dbReference type="SAM" id="MobiDB-lite"/>
    </source>
</evidence>
<reference evidence="2" key="2">
    <citation type="submission" date="2025-08" db="UniProtKB">
        <authorList>
            <consortium name="Ensembl"/>
        </authorList>
    </citation>
    <scope>IDENTIFICATION</scope>
</reference>
<accession>H2XW17</accession>
<dbReference type="InParanoid" id="H2XW17"/>
<name>H2XW17_CIOIN</name>
<proteinExistence type="predicted"/>
<reference evidence="3" key="1">
    <citation type="journal article" date="2002" name="Science">
        <title>The draft genome of Ciona intestinalis: insights into chordate and vertebrate origins.</title>
        <authorList>
            <person name="Dehal P."/>
            <person name="Satou Y."/>
            <person name="Campbell R.K."/>
            <person name="Chapman J."/>
            <person name="Degnan B."/>
            <person name="De Tomaso A."/>
            <person name="Davidson B."/>
            <person name="Di Gregorio A."/>
            <person name="Gelpke M."/>
            <person name="Goodstein D.M."/>
            <person name="Harafuji N."/>
            <person name="Hastings K.E."/>
            <person name="Ho I."/>
            <person name="Hotta K."/>
            <person name="Huang W."/>
            <person name="Kawashima T."/>
            <person name="Lemaire P."/>
            <person name="Martinez D."/>
            <person name="Meinertzhagen I.A."/>
            <person name="Necula S."/>
            <person name="Nonaka M."/>
            <person name="Putnam N."/>
            <person name="Rash S."/>
            <person name="Saiga H."/>
            <person name="Satake M."/>
            <person name="Terry A."/>
            <person name="Yamada L."/>
            <person name="Wang H.G."/>
            <person name="Awazu S."/>
            <person name="Azumi K."/>
            <person name="Boore J."/>
            <person name="Branno M."/>
            <person name="Chin-Bow S."/>
            <person name="DeSantis R."/>
            <person name="Doyle S."/>
            <person name="Francino P."/>
            <person name="Keys D.N."/>
            <person name="Haga S."/>
            <person name="Hayashi H."/>
            <person name="Hino K."/>
            <person name="Imai K.S."/>
            <person name="Inaba K."/>
            <person name="Kano S."/>
            <person name="Kobayashi K."/>
            <person name="Kobayashi M."/>
            <person name="Lee B.I."/>
            <person name="Makabe K.W."/>
            <person name="Manohar C."/>
            <person name="Matassi G."/>
            <person name="Medina M."/>
            <person name="Mochizuki Y."/>
            <person name="Mount S."/>
            <person name="Morishita T."/>
            <person name="Miura S."/>
            <person name="Nakayama A."/>
            <person name="Nishizaka S."/>
            <person name="Nomoto H."/>
            <person name="Ohta F."/>
            <person name="Oishi K."/>
            <person name="Rigoutsos I."/>
            <person name="Sano M."/>
            <person name="Sasaki A."/>
            <person name="Sasakura Y."/>
            <person name="Shoguchi E."/>
            <person name="Shin-i T."/>
            <person name="Spagnuolo A."/>
            <person name="Stainier D."/>
            <person name="Suzuki M.M."/>
            <person name="Tassy O."/>
            <person name="Takatori N."/>
            <person name="Tokuoka M."/>
            <person name="Yagi K."/>
            <person name="Yoshizaki F."/>
            <person name="Wada S."/>
            <person name="Zhang C."/>
            <person name="Hyatt P.D."/>
            <person name="Larimer F."/>
            <person name="Detter C."/>
            <person name="Doggett N."/>
            <person name="Glavina T."/>
            <person name="Hawkins T."/>
            <person name="Richardson P."/>
            <person name="Lucas S."/>
            <person name="Kohara Y."/>
            <person name="Levine M."/>
            <person name="Satoh N."/>
            <person name="Rokhsar D.S."/>
        </authorList>
    </citation>
    <scope>NUCLEOTIDE SEQUENCE [LARGE SCALE GENOMIC DNA]</scope>
</reference>
<dbReference type="Proteomes" id="UP000008144">
    <property type="component" value="Unassembled WGS sequence"/>
</dbReference>
<dbReference type="AlphaFoldDB" id="H2XW17"/>
<dbReference type="Ensembl" id="ENSCINT00000035026.1">
    <property type="protein sequence ID" value="ENSCINP00000033851.1"/>
    <property type="gene ID" value="ENSCING00000021916.1"/>
</dbReference>
<evidence type="ECO:0000313" key="2">
    <source>
        <dbReference type="Ensembl" id="ENSCINP00000033851.1"/>
    </source>
</evidence>